<dbReference type="Proteomes" id="UP000317332">
    <property type="component" value="Unassembled WGS sequence"/>
</dbReference>
<keyword evidence="1" id="KW-0808">Transferase</keyword>
<protein>
    <submittedName>
        <fullName evidence="1">Class I SAM-dependent methyltransferase</fullName>
    </submittedName>
</protein>
<dbReference type="EMBL" id="VHIQ01000006">
    <property type="protein sequence ID" value="TPV32301.1"/>
    <property type="molecule type" value="Genomic_DNA"/>
</dbReference>
<gene>
    <name evidence="1" type="ORF">FJ651_12095</name>
</gene>
<dbReference type="PANTHER" id="PTHR43167">
    <property type="entry name" value="PUTATIVE (AFU_ORTHOLOGUE AFUA_6G01830)-RELATED"/>
    <property type="match status" value="1"/>
</dbReference>
<name>A0A506PED6_9FLAO</name>
<dbReference type="RefSeq" id="WP_140990797.1">
    <property type="nucleotide sequence ID" value="NZ_VHIQ01000006.1"/>
</dbReference>
<sequence length="258" mass="29765">MNTHAAKSYLNFLLRSNNQHGVHSPFVYNLVIRCFYDKKKYEDYVTLRKYRASLISNQQTKEIEDFGSGSKKFDSNFRKVSAIAKTSGSTIKKAFLLYRLVNYLDAKNILELGTALGMGTAALAVGNNSSKVVSVEGSQQLADFSRKKLAEYRINNVEIINEQFSIALKNLKNHQWDLIFIDGHHDQTATINYFETLLPSAHNDTVMIFDDIYWSEGMLKAWKTIVNHPKVTVSIDTFYFGIMFFRKEQNKEHFYIRL</sequence>
<accession>A0A506PED6</accession>
<reference evidence="1 2" key="1">
    <citation type="submission" date="2019-06" db="EMBL/GenBank/DDBJ databases">
        <title>Flavobacteriaceae Paucihalobacterium erythroidium CWB-1, complete genome.</title>
        <authorList>
            <person name="Wu S."/>
        </authorList>
    </citation>
    <scope>NUCLEOTIDE SEQUENCE [LARGE SCALE GENOMIC DNA]</scope>
    <source>
        <strain evidence="1 2">CWB-1</strain>
    </source>
</reference>
<evidence type="ECO:0000313" key="2">
    <source>
        <dbReference type="Proteomes" id="UP000317332"/>
    </source>
</evidence>
<organism evidence="1 2">
    <name type="scientific">Paucihalobacter ruber</name>
    <dbReference type="NCBI Taxonomy" id="2567861"/>
    <lineage>
        <taxon>Bacteria</taxon>
        <taxon>Pseudomonadati</taxon>
        <taxon>Bacteroidota</taxon>
        <taxon>Flavobacteriia</taxon>
        <taxon>Flavobacteriales</taxon>
        <taxon>Flavobacteriaceae</taxon>
        <taxon>Paucihalobacter</taxon>
    </lineage>
</organism>
<keyword evidence="1" id="KW-0489">Methyltransferase</keyword>
<dbReference type="Gene3D" id="3.40.50.150">
    <property type="entry name" value="Vaccinia Virus protein VP39"/>
    <property type="match status" value="1"/>
</dbReference>
<evidence type="ECO:0000313" key="1">
    <source>
        <dbReference type="EMBL" id="TPV32301.1"/>
    </source>
</evidence>
<dbReference type="OrthoDB" id="5464618at2"/>
<dbReference type="SUPFAM" id="SSF53335">
    <property type="entry name" value="S-adenosyl-L-methionine-dependent methyltransferases"/>
    <property type="match status" value="1"/>
</dbReference>
<dbReference type="InterPro" id="IPR029063">
    <property type="entry name" value="SAM-dependent_MTases_sf"/>
</dbReference>
<dbReference type="PANTHER" id="PTHR43167:SF1">
    <property type="entry name" value="PUTATIVE (AFU_ORTHOLOGUE AFUA_6G01830)-RELATED"/>
    <property type="match status" value="1"/>
</dbReference>
<dbReference type="GO" id="GO:0008168">
    <property type="term" value="F:methyltransferase activity"/>
    <property type="evidence" value="ECO:0007669"/>
    <property type="project" value="UniProtKB-KW"/>
</dbReference>
<keyword evidence="2" id="KW-1185">Reference proteome</keyword>
<dbReference type="Pfam" id="PF13578">
    <property type="entry name" value="Methyltransf_24"/>
    <property type="match status" value="1"/>
</dbReference>
<comment type="caution">
    <text evidence="1">The sequence shown here is derived from an EMBL/GenBank/DDBJ whole genome shotgun (WGS) entry which is preliminary data.</text>
</comment>
<dbReference type="GO" id="GO:0032259">
    <property type="term" value="P:methylation"/>
    <property type="evidence" value="ECO:0007669"/>
    <property type="project" value="UniProtKB-KW"/>
</dbReference>
<proteinExistence type="predicted"/>
<dbReference type="AlphaFoldDB" id="A0A506PED6"/>